<evidence type="ECO:0000313" key="2">
    <source>
        <dbReference type="EMBL" id="MDG2949787.1"/>
    </source>
</evidence>
<dbReference type="InterPro" id="IPR029063">
    <property type="entry name" value="SAM-dependent_MTases_sf"/>
</dbReference>
<keyword evidence="2" id="KW-0489">Methyltransferase</keyword>
<comment type="caution">
    <text evidence="2">The sequence shown here is derived from an EMBL/GenBank/DDBJ whole genome shotgun (WGS) entry which is preliminary data.</text>
</comment>
<name>A0AAW6Q8T2_9PAST</name>
<evidence type="ECO:0000313" key="3">
    <source>
        <dbReference type="Proteomes" id="UP001214976"/>
    </source>
</evidence>
<reference evidence="2" key="1">
    <citation type="submission" date="2023-03" db="EMBL/GenBank/DDBJ databases">
        <title>Classification of Bisgaard taxon 6 and taxon 10 as Exercitatus varius gen. nov., spec. nov.</title>
        <authorList>
            <person name="Christensen H."/>
        </authorList>
    </citation>
    <scope>NUCLEOTIDE SEQUENCE</scope>
    <source>
        <strain evidence="2">86116</strain>
    </source>
</reference>
<dbReference type="AlphaFoldDB" id="A0AAW6Q8T2"/>
<organism evidence="2 3">
    <name type="scientific">Exercitatus varius</name>
    <dbReference type="NCBI Taxonomy" id="67857"/>
    <lineage>
        <taxon>Bacteria</taxon>
        <taxon>Pseudomonadati</taxon>
        <taxon>Pseudomonadota</taxon>
        <taxon>Gammaproteobacteria</taxon>
        <taxon>Pasteurellales</taxon>
        <taxon>Pasteurellaceae</taxon>
        <taxon>Exercitatus</taxon>
    </lineage>
</organism>
<dbReference type="GO" id="GO:0008757">
    <property type="term" value="F:S-adenosylmethionine-dependent methyltransferase activity"/>
    <property type="evidence" value="ECO:0007669"/>
    <property type="project" value="InterPro"/>
</dbReference>
<proteinExistence type="predicted"/>
<dbReference type="Gene3D" id="3.40.50.150">
    <property type="entry name" value="Vaccinia Virus protein VP39"/>
    <property type="match status" value="1"/>
</dbReference>
<accession>A0AAW6Q8T2</accession>
<feature type="domain" description="Methyltransferase type 11" evidence="1">
    <location>
        <begin position="49"/>
        <end position="146"/>
    </location>
</feature>
<gene>
    <name evidence="2" type="ORF">P7M15_04510</name>
</gene>
<dbReference type="RefSeq" id="WP_317477098.1">
    <property type="nucleotide sequence ID" value="NZ_JARQTW010000008.1"/>
</dbReference>
<dbReference type="PANTHER" id="PTHR43861">
    <property type="entry name" value="TRANS-ACONITATE 2-METHYLTRANSFERASE-RELATED"/>
    <property type="match status" value="1"/>
</dbReference>
<sequence length="262" mass="30244">MAERQSVYDTENFFESYQKLRANPVSLNNIVEKPTMLSLLPDLTGKKLLDLGCGSGEHLRLYLERGAGFVAGVDLSVAMLRQAEKKLADFRPHFALYRAPMECLSQLAESEFDLITSSFAFHYVQDFPGLLNAVAVKLKPQGTLIFSQEHPIVTAYKGGERWEKNAQKEHLAYRLNFYRDEGERNRSWFKQPFKTYHRTTATIMNNLIETGFVIENVQEPMLADRPEWQAEFKDLQHRPVLLFVKARKNVSNFKKFKKTACK</sequence>
<dbReference type="InterPro" id="IPR013216">
    <property type="entry name" value="Methyltransf_11"/>
</dbReference>
<keyword evidence="2" id="KW-0808">Transferase</keyword>
<dbReference type="SUPFAM" id="SSF53335">
    <property type="entry name" value="S-adenosyl-L-methionine-dependent methyltransferases"/>
    <property type="match status" value="1"/>
</dbReference>
<dbReference type="EMBL" id="JARQTW010000008">
    <property type="protein sequence ID" value="MDG2949787.1"/>
    <property type="molecule type" value="Genomic_DNA"/>
</dbReference>
<dbReference type="PANTHER" id="PTHR43861:SF1">
    <property type="entry name" value="TRANS-ACONITATE 2-METHYLTRANSFERASE"/>
    <property type="match status" value="1"/>
</dbReference>
<dbReference type="Proteomes" id="UP001214976">
    <property type="component" value="Unassembled WGS sequence"/>
</dbReference>
<protein>
    <submittedName>
        <fullName evidence="2">Class I SAM-dependent methyltransferase</fullName>
    </submittedName>
</protein>
<evidence type="ECO:0000259" key="1">
    <source>
        <dbReference type="Pfam" id="PF08241"/>
    </source>
</evidence>
<dbReference type="Pfam" id="PF08241">
    <property type="entry name" value="Methyltransf_11"/>
    <property type="match status" value="1"/>
</dbReference>
<dbReference type="CDD" id="cd02440">
    <property type="entry name" value="AdoMet_MTases"/>
    <property type="match status" value="1"/>
</dbReference>
<dbReference type="GO" id="GO:0032259">
    <property type="term" value="P:methylation"/>
    <property type="evidence" value="ECO:0007669"/>
    <property type="project" value="UniProtKB-KW"/>
</dbReference>